<sequence>MEITCTVNGIVRHLNSGGTVSDLLNTMNLRGQKIAVEKNGIIVPQSRHQNECLHNGDVIEIVTAVGGG</sequence>
<dbReference type="SUPFAM" id="SSF54285">
    <property type="entry name" value="MoaD/ThiS"/>
    <property type="match status" value="1"/>
</dbReference>
<dbReference type="InterPro" id="IPR010035">
    <property type="entry name" value="Thi_S"/>
</dbReference>
<dbReference type="PANTHER" id="PTHR34472">
    <property type="entry name" value="SULFUR CARRIER PROTEIN THIS"/>
    <property type="match status" value="1"/>
</dbReference>
<dbReference type="Gene3D" id="3.10.20.30">
    <property type="match status" value="1"/>
</dbReference>
<evidence type="ECO:0000313" key="2">
    <source>
        <dbReference type="Proteomes" id="UP001168167"/>
    </source>
</evidence>
<dbReference type="CDD" id="cd00565">
    <property type="entry name" value="Ubl_ThiS"/>
    <property type="match status" value="1"/>
</dbReference>
<dbReference type="Pfam" id="PF02597">
    <property type="entry name" value="ThiS"/>
    <property type="match status" value="1"/>
</dbReference>
<dbReference type="EMBL" id="JANQAO010000002">
    <property type="protein sequence ID" value="MDM5147445.1"/>
    <property type="molecule type" value="Genomic_DNA"/>
</dbReference>
<dbReference type="Proteomes" id="UP001168167">
    <property type="component" value="Unassembled WGS sequence"/>
</dbReference>
<organism evidence="1 2">
    <name type="scientific">Candidatus Doriopsillibacter californiensis</name>
    <dbReference type="NCBI Taxonomy" id="2970740"/>
    <lineage>
        <taxon>Bacteria</taxon>
        <taxon>Pseudomonadati</taxon>
        <taxon>Pseudomonadota</taxon>
        <taxon>Gammaproteobacteria</taxon>
        <taxon>Candidatus Tethybacterales</taxon>
        <taxon>Candidatus Persebacteraceae</taxon>
        <taxon>Candidatus Doriopsillibacter</taxon>
    </lineage>
</organism>
<dbReference type="NCBIfam" id="TIGR01683">
    <property type="entry name" value="thiS"/>
    <property type="match status" value="1"/>
</dbReference>
<comment type="caution">
    <text evidence="1">The sequence shown here is derived from an EMBL/GenBank/DDBJ whole genome shotgun (WGS) entry which is preliminary data.</text>
</comment>
<gene>
    <name evidence="1" type="primary">thiS</name>
    <name evidence="1" type="ORF">NQX30_03550</name>
</gene>
<evidence type="ECO:0000313" key="1">
    <source>
        <dbReference type="EMBL" id="MDM5147445.1"/>
    </source>
</evidence>
<accession>A0ABT7QLG8</accession>
<dbReference type="PANTHER" id="PTHR34472:SF1">
    <property type="entry name" value="SULFUR CARRIER PROTEIN THIS"/>
    <property type="match status" value="1"/>
</dbReference>
<dbReference type="InterPro" id="IPR012675">
    <property type="entry name" value="Beta-grasp_dom_sf"/>
</dbReference>
<dbReference type="InterPro" id="IPR016155">
    <property type="entry name" value="Mopterin_synth/thiamin_S_b"/>
</dbReference>
<protein>
    <submittedName>
        <fullName evidence="1">Sulfur carrier protein ThiS</fullName>
    </submittedName>
</protein>
<name>A0ABT7QLG8_9GAMM</name>
<keyword evidence="2" id="KW-1185">Reference proteome</keyword>
<reference evidence="1" key="1">
    <citation type="submission" date="2022-08" db="EMBL/GenBank/DDBJ databases">
        <authorList>
            <person name="Dzunkova M."/>
            <person name="La Clair J."/>
            <person name="Tyml T."/>
            <person name="Doud D."/>
            <person name="Schulz F."/>
            <person name="Piquer S."/>
            <person name="Porcel Sanchis D."/>
            <person name="Osborn A."/>
            <person name="Robinson D."/>
            <person name="Louie K.B."/>
            <person name="Bowen B.P."/>
            <person name="Bowers R."/>
            <person name="Lee J."/>
            <person name="Arnau Llombart V."/>
            <person name="Diaz Villanueva W."/>
            <person name="Gosliner T."/>
            <person name="Northen T."/>
            <person name="Cheng J.-F."/>
            <person name="Burkart M.D."/>
            <person name="Woyke T."/>
        </authorList>
    </citation>
    <scope>NUCLEOTIDE SEQUENCE</scope>
    <source>
        <strain evidence="1">Df01</strain>
    </source>
</reference>
<reference evidence="1" key="2">
    <citation type="journal article" date="2023" name="Microbiome">
        <title>Synthase-selected sorting approach identifies a beta-lactone synthase in a nudibranch symbiotic bacterium.</title>
        <authorList>
            <person name="Dzunkova M."/>
            <person name="La Clair J.J."/>
            <person name="Tyml T."/>
            <person name="Doud D."/>
            <person name="Schulz F."/>
            <person name="Piquer-Esteban S."/>
            <person name="Porcel Sanchis D."/>
            <person name="Osborn A."/>
            <person name="Robinson D."/>
            <person name="Louie K.B."/>
            <person name="Bowen B.P."/>
            <person name="Bowers R.M."/>
            <person name="Lee J."/>
            <person name="Arnau V."/>
            <person name="Diaz-Villanueva W."/>
            <person name="Stepanauskas R."/>
            <person name="Gosliner T."/>
            <person name="Date S.V."/>
            <person name="Northen T.R."/>
            <person name="Cheng J.F."/>
            <person name="Burkart M.D."/>
            <person name="Woyke T."/>
        </authorList>
    </citation>
    <scope>NUCLEOTIDE SEQUENCE</scope>
    <source>
        <strain evidence="1">Df01</strain>
    </source>
</reference>
<dbReference type="InterPro" id="IPR003749">
    <property type="entry name" value="ThiS/MoaD-like"/>
</dbReference>
<proteinExistence type="predicted"/>